<comment type="caution">
    <text evidence="3">The sequence shown here is derived from an EMBL/GenBank/DDBJ whole genome shotgun (WGS) entry which is preliminary data.</text>
</comment>
<keyword evidence="2" id="KW-0732">Signal</keyword>
<proteinExistence type="predicted"/>
<dbReference type="AlphaFoldDB" id="A0AAD9A8X8"/>
<protein>
    <recommendedName>
        <fullName evidence="5">Secreted protein</fullName>
    </recommendedName>
</protein>
<sequence>MAKFTTSSALLVTGLARLPRGAETETPGCFGQGSQAMISQVLPVSSSLQLGAGGVQATRHTKLPFSDCLPQSVLQSSVGKYLSRSDARSHDHGAAGAAQSLSRERTTPHNGKKKDVRLQGPGFKPTTFFGCRDVVC</sequence>
<evidence type="ECO:0000313" key="3">
    <source>
        <dbReference type="EMBL" id="KAK1841159.1"/>
    </source>
</evidence>
<reference evidence="3" key="1">
    <citation type="submission" date="2023-01" db="EMBL/GenBank/DDBJ databases">
        <title>Colletotrichum chrysophilum M932 genome sequence.</title>
        <authorList>
            <person name="Baroncelli R."/>
        </authorList>
    </citation>
    <scope>NUCLEOTIDE SEQUENCE</scope>
    <source>
        <strain evidence="3">M932</strain>
    </source>
</reference>
<feature type="chain" id="PRO_5042126001" description="Secreted protein" evidence="2">
    <location>
        <begin position="25"/>
        <end position="136"/>
    </location>
</feature>
<dbReference type="Proteomes" id="UP001243330">
    <property type="component" value="Unassembled WGS sequence"/>
</dbReference>
<evidence type="ECO:0008006" key="5">
    <source>
        <dbReference type="Google" id="ProtNLM"/>
    </source>
</evidence>
<evidence type="ECO:0000313" key="4">
    <source>
        <dbReference type="Proteomes" id="UP001243330"/>
    </source>
</evidence>
<gene>
    <name evidence="3" type="ORF">CCHR01_16206</name>
</gene>
<feature type="region of interest" description="Disordered" evidence="1">
    <location>
        <begin position="80"/>
        <end position="119"/>
    </location>
</feature>
<evidence type="ECO:0000256" key="1">
    <source>
        <dbReference type="SAM" id="MobiDB-lite"/>
    </source>
</evidence>
<evidence type="ECO:0000256" key="2">
    <source>
        <dbReference type="SAM" id="SignalP"/>
    </source>
</evidence>
<feature type="signal peptide" evidence="2">
    <location>
        <begin position="1"/>
        <end position="24"/>
    </location>
</feature>
<accession>A0AAD9A8X8</accession>
<keyword evidence="4" id="KW-1185">Reference proteome</keyword>
<dbReference type="EMBL" id="JAQOWY010000501">
    <property type="protein sequence ID" value="KAK1841159.1"/>
    <property type="molecule type" value="Genomic_DNA"/>
</dbReference>
<organism evidence="3 4">
    <name type="scientific">Colletotrichum chrysophilum</name>
    <dbReference type="NCBI Taxonomy" id="1836956"/>
    <lineage>
        <taxon>Eukaryota</taxon>
        <taxon>Fungi</taxon>
        <taxon>Dikarya</taxon>
        <taxon>Ascomycota</taxon>
        <taxon>Pezizomycotina</taxon>
        <taxon>Sordariomycetes</taxon>
        <taxon>Hypocreomycetidae</taxon>
        <taxon>Glomerellales</taxon>
        <taxon>Glomerellaceae</taxon>
        <taxon>Colletotrichum</taxon>
        <taxon>Colletotrichum gloeosporioides species complex</taxon>
    </lineage>
</organism>
<name>A0AAD9A8X8_9PEZI</name>
<feature type="compositionally biased region" description="Basic and acidic residues" evidence="1">
    <location>
        <begin position="83"/>
        <end position="93"/>
    </location>
</feature>